<evidence type="ECO:0000256" key="3">
    <source>
        <dbReference type="ARBA" id="ARBA00012565"/>
    </source>
</evidence>
<evidence type="ECO:0000256" key="5">
    <source>
        <dbReference type="ARBA" id="ARBA00022670"/>
    </source>
</evidence>
<dbReference type="EC" id="3.4.11.1" evidence="3"/>
<comment type="caution">
    <text evidence="8">The sequence shown here is derived from an EMBL/GenBank/DDBJ whole genome shotgun (WGS) entry which is preliminary data.</text>
</comment>
<dbReference type="GO" id="GO:0005737">
    <property type="term" value="C:cytoplasm"/>
    <property type="evidence" value="ECO:0007669"/>
    <property type="project" value="InterPro"/>
</dbReference>
<keyword evidence="4" id="KW-0031">Aminopeptidase</keyword>
<dbReference type="InterPro" id="IPR023042">
    <property type="entry name" value="Peptidase_M17_leu_NH2_pept"/>
</dbReference>
<dbReference type="PROSITE" id="PS00631">
    <property type="entry name" value="CYTOSOL_AP"/>
    <property type="match status" value="1"/>
</dbReference>
<dbReference type="OrthoDB" id="412814at2759"/>
<proteinExistence type="inferred from homology"/>
<dbReference type="EMBL" id="MNPJ01000023">
    <property type="protein sequence ID" value="OQS53997.1"/>
    <property type="molecule type" value="Genomic_DNA"/>
</dbReference>
<dbReference type="STRING" id="646526.A0A1W0E417"/>
<gene>
    <name evidence="8" type="primary">Cytosol</name>
    <name evidence="8" type="ORF">EHP00_521</name>
</gene>
<name>A0A1W0E417_9MICR</name>
<dbReference type="VEuPathDB" id="MicrosporidiaDB:EHP00_521"/>
<dbReference type="InterPro" id="IPR000819">
    <property type="entry name" value="Peptidase_M17_C"/>
</dbReference>
<dbReference type="Gene3D" id="3.40.630.10">
    <property type="entry name" value="Zn peptidases"/>
    <property type="match status" value="1"/>
</dbReference>
<comment type="similarity">
    <text evidence="2">Belongs to the peptidase M17 family.</text>
</comment>
<keyword evidence="6" id="KW-0378">Hydrolase</keyword>
<dbReference type="CDD" id="cd00433">
    <property type="entry name" value="Peptidase_M17"/>
    <property type="match status" value="1"/>
</dbReference>
<dbReference type="SUPFAM" id="SSF53187">
    <property type="entry name" value="Zn-dependent exopeptidases"/>
    <property type="match status" value="1"/>
</dbReference>
<evidence type="ECO:0000256" key="1">
    <source>
        <dbReference type="ARBA" id="ARBA00000135"/>
    </source>
</evidence>
<dbReference type="GO" id="GO:0006508">
    <property type="term" value="P:proteolysis"/>
    <property type="evidence" value="ECO:0007669"/>
    <property type="project" value="UniProtKB-KW"/>
</dbReference>
<accession>A0A1W0E417</accession>
<evidence type="ECO:0000259" key="7">
    <source>
        <dbReference type="PROSITE" id="PS00631"/>
    </source>
</evidence>
<evidence type="ECO:0000256" key="4">
    <source>
        <dbReference type="ARBA" id="ARBA00022438"/>
    </source>
</evidence>
<feature type="domain" description="Cytosol aminopeptidase" evidence="7">
    <location>
        <begin position="327"/>
        <end position="334"/>
    </location>
</feature>
<dbReference type="HAMAP" id="MF_00181">
    <property type="entry name" value="Cytosol_peptidase_M17"/>
    <property type="match status" value="1"/>
</dbReference>
<protein>
    <recommendedName>
        <fullName evidence="3">leucyl aminopeptidase</fullName>
        <ecNumber evidence="3">3.4.11.1</ecNumber>
    </recommendedName>
</protein>
<evidence type="ECO:0000313" key="9">
    <source>
        <dbReference type="Proteomes" id="UP000192758"/>
    </source>
</evidence>
<keyword evidence="9" id="KW-1185">Reference proteome</keyword>
<evidence type="ECO:0000256" key="6">
    <source>
        <dbReference type="ARBA" id="ARBA00022801"/>
    </source>
</evidence>
<dbReference type="PRINTS" id="PR00481">
    <property type="entry name" value="LAMNOPPTDASE"/>
</dbReference>
<sequence>MSLSLLDFKKLRNVLESKECTGNVVVKFFSGKEENVKVLCCNDSDILTFLKNKKVSGSHGEIFEYKQNILCGLGDLNEKEYDEVVAMNVQKSMGNLFSYISKYFKNYSIEFEEFSLVKHCYYGFILASYKYDFLRKDVKEDFKCNLKYPLEYKNVVEMAHCQNISRFLGDTPANLMTPTHFVEYAKILFENNEKVKMKVLEEEDCKKLGMNLMLSVGQGSKEKSKLLTLEYKGNSNLDDHKIAMVGKGVCFDSGGISLKPSLNMHHMKFDMMGAGTLIGAFKACVDANVKINMTCTIPLVENLPSSTATKPGDVFTAMNKMSVEIGNTDAEGRLILADAICYAQTQYSKKPEIIMDTATLTGAMVVALGNVYAGYFTNSEKLSKTIEEASKDSDELLWRMPLSKYYRKMLESDVADLNNIGGRGMGGSCSAAEFLHAFVEKDVEWVHFDIAGMMNEGFLKENYKSGGTGRPLPMFVEMVKKYASN</sequence>
<dbReference type="PANTHER" id="PTHR11963:SF23">
    <property type="entry name" value="CYTOSOL AMINOPEPTIDASE"/>
    <property type="match status" value="1"/>
</dbReference>
<comment type="catalytic activity">
    <reaction evidence="1">
        <text>Release of an N-terminal amino acid, Xaa-|-Yaa-, in which Xaa is preferably Leu, but may be other amino acids including Pro although not Arg or Lys, and Yaa may be Pro. Amino acid amides and methyl esters are also readily hydrolyzed, but rates on arylamides are exceedingly low.</text>
        <dbReference type="EC" id="3.4.11.1"/>
    </reaction>
</comment>
<dbReference type="GO" id="GO:0030145">
    <property type="term" value="F:manganese ion binding"/>
    <property type="evidence" value="ECO:0007669"/>
    <property type="project" value="InterPro"/>
</dbReference>
<organism evidence="8 9">
    <name type="scientific">Ecytonucleospora hepatopenaei</name>
    <dbReference type="NCBI Taxonomy" id="646526"/>
    <lineage>
        <taxon>Eukaryota</taxon>
        <taxon>Fungi</taxon>
        <taxon>Fungi incertae sedis</taxon>
        <taxon>Microsporidia</taxon>
        <taxon>Enterocytozoonidae</taxon>
        <taxon>Ecytonucleospora</taxon>
    </lineage>
</organism>
<dbReference type="GO" id="GO:0070006">
    <property type="term" value="F:metalloaminopeptidase activity"/>
    <property type="evidence" value="ECO:0007669"/>
    <property type="project" value="InterPro"/>
</dbReference>
<reference evidence="8 9" key="1">
    <citation type="journal article" date="2017" name="Environ. Microbiol.">
        <title>Decay of the glycolytic pathway and adaptation to intranuclear parasitism within Enterocytozoonidae microsporidia.</title>
        <authorList>
            <person name="Wiredu Boakye D."/>
            <person name="Jaroenlak P."/>
            <person name="Prachumwat A."/>
            <person name="Williams T.A."/>
            <person name="Bateman K.S."/>
            <person name="Itsathitphaisarn O."/>
            <person name="Sritunyalucksana K."/>
            <person name="Paszkiewicz K.H."/>
            <person name="Moore K.A."/>
            <person name="Stentiford G.D."/>
            <person name="Williams B.A."/>
        </authorList>
    </citation>
    <scope>NUCLEOTIDE SEQUENCE [LARGE SCALE GENOMIC DNA]</scope>
    <source>
        <strain evidence="8 9">TH1</strain>
    </source>
</reference>
<dbReference type="PANTHER" id="PTHR11963">
    <property type="entry name" value="LEUCINE AMINOPEPTIDASE-RELATED"/>
    <property type="match status" value="1"/>
</dbReference>
<dbReference type="Proteomes" id="UP000192758">
    <property type="component" value="Unassembled WGS sequence"/>
</dbReference>
<dbReference type="Pfam" id="PF00883">
    <property type="entry name" value="Peptidase_M17"/>
    <property type="match status" value="1"/>
</dbReference>
<dbReference type="InterPro" id="IPR011356">
    <property type="entry name" value="Leucine_aapep/pepB"/>
</dbReference>
<keyword evidence="5" id="KW-0645">Protease</keyword>
<dbReference type="AlphaFoldDB" id="A0A1W0E417"/>
<evidence type="ECO:0000313" key="8">
    <source>
        <dbReference type="EMBL" id="OQS53997.1"/>
    </source>
</evidence>
<evidence type="ECO:0000256" key="2">
    <source>
        <dbReference type="ARBA" id="ARBA00009528"/>
    </source>
</evidence>